<dbReference type="EMBL" id="CM001221">
    <property type="protein sequence ID" value="KEH27819.1"/>
    <property type="molecule type" value="Genomic_DNA"/>
</dbReference>
<evidence type="ECO:0000313" key="4">
    <source>
        <dbReference type="Proteomes" id="UP000002051"/>
    </source>
</evidence>
<name>A0A072UDG2_MEDTR</name>
<organism evidence="2 4">
    <name type="scientific">Medicago truncatula</name>
    <name type="common">Barrel medic</name>
    <name type="synonym">Medicago tribuloides</name>
    <dbReference type="NCBI Taxonomy" id="3880"/>
    <lineage>
        <taxon>Eukaryota</taxon>
        <taxon>Viridiplantae</taxon>
        <taxon>Streptophyta</taxon>
        <taxon>Embryophyta</taxon>
        <taxon>Tracheophyta</taxon>
        <taxon>Spermatophyta</taxon>
        <taxon>Magnoliopsida</taxon>
        <taxon>eudicotyledons</taxon>
        <taxon>Gunneridae</taxon>
        <taxon>Pentapetalae</taxon>
        <taxon>rosids</taxon>
        <taxon>fabids</taxon>
        <taxon>Fabales</taxon>
        <taxon>Fabaceae</taxon>
        <taxon>Papilionoideae</taxon>
        <taxon>50 kb inversion clade</taxon>
        <taxon>NPAAA clade</taxon>
        <taxon>Hologalegina</taxon>
        <taxon>IRL clade</taxon>
        <taxon>Trifolieae</taxon>
        <taxon>Medicago</taxon>
    </lineage>
</organism>
<evidence type="ECO:0000313" key="2">
    <source>
        <dbReference type="EMBL" id="KEH27819.1"/>
    </source>
</evidence>
<keyword evidence="1" id="KW-0472">Membrane</keyword>
<reference evidence="3" key="3">
    <citation type="submission" date="2015-04" db="UniProtKB">
        <authorList>
            <consortium name="EnsemblPlants"/>
        </authorList>
    </citation>
    <scope>IDENTIFICATION</scope>
    <source>
        <strain evidence="3">cv. Jemalong A17</strain>
    </source>
</reference>
<evidence type="ECO:0000256" key="1">
    <source>
        <dbReference type="SAM" id="Phobius"/>
    </source>
</evidence>
<proteinExistence type="predicted"/>
<gene>
    <name evidence="2" type="ordered locus">MTR_5g040855</name>
</gene>
<feature type="transmembrane region" description="Helical" evidence="1">
    <location>
        <begin position="154"/>
        <end position="175"/>
    </location>
</feature>
<dbReference type="PANTHER" id="PTHR36617">
    <property type="entry name" value="PROTEIN, PUTATIVE-RELATED"/>
    <property type="match status" value="1"/>
</dbReference>
<dbReference type="Proteomes" id="UP000002051">
    <property type="component" value="Chromosome 5"/>
</dbReference>
<keyword evidence="1" id="KW-1133">Transmembrane helix</keyword>
<dbReference type="EnsemblPlants" id="KEH27819">
    <property type="protein sequence ID" value="KEH27819"/>
    <property type="gene ID" value="MTR_5g040855"/>
</dbReference>
<accession>A0A072UDG2</accession>
<keyword evidence="4" id="KW-1185">Reference proteome</keyword>
<evidence type="ECO:0000313" key="3">
    <source>
        <dbReference type="EnsemblPlants" id="KEH27819"/>
    </source>
</evidence>
<dbReference type="HOGENOM" id="CLU_1498470_0_0_1"/>
<sequence length="180" mass="21272">MKERFSRLFELSVDKWVSVFDLFQLGWGVNGEAWKWRRRLFAWEEEQMEELCLLLQNVILQADKEDRWIWKLEKTSAYTVRSAYSCQSAQLPAVDPVELKLLWQKMVPLKVVVFVWHLFRNRLQPKITCCGVVFSIQILVNVLLVVILWKLLTIYFFIVLCLGRFGTVFSVGLVFPPLSR</sequence>
<protein>
    <submittedName>
        <fullName evidence="2">Transmembrane protein, putative</fullName>
    </submittedName>
</protein>
<keyword evidence="1 2" id="KW-0812">Transmembrane</keyword>
<feature type="transmembrane region" description="Helical" evidence="1">
    <location>
        <begin position="127"/>
        <end position="148"/>
    </location>
</feature>
<reference evidence="2 4" key="1">
    <citation type="journal article" date="2011" name="Nature">
        <title>The Medicago genome provides insight into the evolution of rhizobial symbioses.</title>
        <authorList>
            <person name="Young N.D."/>
            <person name="Debelle F."/>
            <person name="Oldroyd G.E."/>
            <person name="Geurts R."/>
            <person name="Cannon S.B."/>
            <person name="Udvardi M.K."/>
            <person name="Benedito V.A."/>
            <person name="Mayer K.F."/>
            <person name="Gouzy J."/>
            <person name="Schoof H."/>
            <person name="Van de Peer Y."/>
            <person name="Proost S."/>
            <person name="Cook D.R."/>
            <person name="Meyers B.C."/>
            <person name="Spannagl M."/>
            <person name="Cheung F."/>
            <person name="De Mita S."/>
            <person name="Krishnakumar V."/>
            <person name="Gundlach H."/>
            <person name="Zhou S."/>
            <person name="Mudge J."/>
            <person name="Bharti A.K."/>
            <person name="Murray J.D."/>
            <person name="Naoumkina M.A."/>
            <person name="Rosen B."/>
            <person name="Silverstein K.A."/>
            <person name="Tang H."/>
            <person name="Rombauts S."/>
            <person name="Zhao P.X."/>
            <person name="Zhou P."/>
            <person name="Barbe V."/>
            <person name="Bardou P."/>
            <person name="Bechner M."/>
            <person name="Bellec A."/>
            <person name="Berger A."/>
            <person name="Berges H."/>
            <person name="Bidwell S."/>
            <person name="Bisseling T."/>
            <person name="Choisne N."/>
            <person name="Couloux A."/>
            <person name="Denny R."/>
            <person name="Deshpande S."/>
            <person name="Dai X."/>
            <person name="Doyle J.J."/>
            <person name="Dudez A.M."/>
            <person name="Farmer A.D."/>
            <person name="Fouteau S."/>
            <person name="Franken C."/>
            <person name="Gibelin C."/>
            <person name="Gish J."/>
            <person name="Goldstein S."/>
            <person name="Gonzalez A.J."/>
            <person name="Green P.J."/>
            <person name="Hallab A."/>
            <person name="Hartog M."/>
            <person name="Hua A."/>
            <person name="Humphray S.J."/>
            <person name="Jeong D.H."/>
            <person name="Jing Y."/>
            <person name="Jocker A."/>
            <person name="Kenton S.M."/>
            <person name="Kim D.J."/>
            <person name="Klee K."/>
            <person name="Lai H."/>
            <person name="Lang C."/>
            <person name="Lin S."/>
            <person name="Macmil S.L."/>
            <person name="Magdelenat G."/>
            <person name="Matthews L."/>
            <person name="McCorrison J."/>
            <person name="Monaghan E.L."/>
            <person name="Mun J.H."/>
            <person name="Najar F.Z."/>
            <person name="Nicholson C."/>
            <person name="Noirot C."/>
            <person name="O'Bleness M."/>
            <person name="Paule C.R."/>
            <person name="Poulain J."/>
            <person name="Prion F."/>
            <person name="Qin B."/>
            <person name="Qu C."/>
            <person name="Retzel E.F."/>
            <person name="Riddle C."/>
            <person name="Sallet E."/>
            <person name="Samain S."/>
            <person name="Samson N."/>
            <person name="Sanders I."/>
            <person name="Saurat O."/>
            <person name="Scarpelli C."/>
            <person name="Schiex T."/>
            <person name="Segurens B."/>
            <person name="Severin A.J."/>
            <person name="Sherrier D.J."/>
            <person name="Shi R."/>
            <person name="Sims S."/>
            <person name="Singer S.R."/>
            <person name="Sinharoy S."/>
            <person name="Sterck L."/>
            <person name="Viollet A."/>
            <person name="Wang B.B."/>
            <person name="Wang K."/>
            <person name="Wang M."/>
            <person name="Wang X."/>
            <person name="Warfsmann J."/>
            <person name="Weissenbach J."/>
            <person name="White D.D."/>
            <person name="White J.D."/>
            <person name="Wiley G.B."/>
            <person name="Wincker P."/>
            <person name="Xing Y."/>
            <person name="Yang L."/>
            <person name="Yao Z."/>
            <person name="Ying F."/>
            <person name="Zhai J."/>
            <person name="Zhou L."/>
            <person name="Zuber A."/>
            <person name="Denarie J."/>
            <person name="Dixon R.A."/>
            <person name="May G.D."/>
            <person name="Schwartz D.C."/>
            <person name="Rogers J."/>
            <person name="Quetier F."/>
            <person name="Town C.D."/>
            <person name="Roe B.A."/>
        </authorList>
    </citation>
    <scope>NUCLEOTIDE SEQUENCE [LARGE SCALE GENOMIC DNA]</scope>
    <source>
        <strain evidence="2">A17</strain>
        <strain evidence="3 4">cv. Jemalong A17</strain>
    </source>
</reference>
<dbReference type="PANTHER" id="PTHR36617:SF5">
    <property type="entry name" value="OS05G0421675 PROTEIN"/>
    <property type="match status" value="1"/>
</dbReference>
<reference evidence="2 4" key="2">
    <citation type="journal article" date="2014" name="BMC Genomics">
        <title>An improved genome release (version Mt4.0) for the model legume Medicago truncatula.</title>
        <authorList>
            <person name="Tang H."/>
            <person name="Krishnakumar V."/>
            <person name="Bidwell S."/>
            <person name="Rosen B."/>
            <person name="Chan A."/>
            <person name="Zhou S."/>
            <person name="Gentzbittel L."/>
            <person name="Childs K.L."/>
            <person name="Yandell M."/>
            <person name="Gundlach H."/>
            <person name="Mayer K.F."/>
            <person name="Schwartz D.C."/>
            <person name="Town C.D."/>
        </authorList>
    </citation>
    <scope>GENOME REANNOTATION</scope>
    <source>
        <strain evidence="2">A17</strain>
        <strain evidence="3 4">cv. Jemalong A17</strain>
    </source>
</reference>
<dbReference type="AlphaFoldDB" id="A0A072UDG2"/>